<organism evidence="1 2">
    <name type="scientific">Marinobacterium halophilum</name>
    <dbReference type="NCBI Taxonomy" id="267374"/>
    <lineage>
        <taxon>Bacteria</taxon>
        <taxon>Pseudomonadati</taxon>
        <taxon>Pseudomonadota</taxon>
        <taxon>Gammaproteobacteria</taxon>
        <taxon>Oceanospirillales</taxon>
        <taxon>Oceanospirillaceae</taxon>
        <taxon>Marinobacterium</taxon>
    </lineage>
</organism>
<accession>A0A2P8EYA6</accession>
<sequence length="170" mass="19044">MGPDNPLWQYALALYARSGVEQCCLRLQDQGAAVNCLLLACWSGTQGVVVDAERWRSLDAFWRHEVTEPLRHIRHQVRSLRARQPQVEACYRALQQAELAAEQVELQQLWQTAQHWLPAAEAGSVLIHANLATYSQLLPQPLAQAEWEQLAAAATELSLEDAELSSGQSY</sequence>
<dbReference type="Proteomes" id="UP000242133">
    <property type="component" value="Unassembled WGS sequence"/>
</dbReference>
<evidence type="ECO:0000313" key="2">
    <source>
        <dbReference type="Proteomes" id="UP000242133"/>
    </source>
</evidence>
<keyword evidence="2" id="KW-1185">Reference proteome</keyword>
<proteinExistence type="predicted"/>
<gene>
    <name evidence="1" type="ORF">CLV44_108145</name>
</gene>
<evidence type="ECO:0000313" key="1">
    <source>
        <dbReference type="EMBL" id="PSL14415.1"/>
    </source>
</evidence>
<dbReference type="InterPro" id="IPR012659">
    <property type="entry name" value="CHP02444"/>
</dbReference>
<dbReference type="RefSeq" id="WP_106591485.1">
    <property type="nucleotide sequence ID" value="NZ_PYGI01000008.1"/>
</dbReference>
<name>A0A2P8EYA6_9GAMM</name>
<comment type="caution">
    <text evidence="1">The sequence shown here is derived from an EMBL/GenBank/DDBJ whole genome shotgun (WGS) entry which is preliminary data.</text>
</comment>
<protein>
    <submittedName>
        <fullName evidence="1">Uncharacterized protein (TIGR02444 family)</fullName>
    </submittedName>
</protein>
<reference evidence="1 2" key="1">
    <citation type="submission" date="2018-03" db="EMBL/GenBank/DDBJ databases">
        <title>Genomic Encyclopedia of Archaeal and Bacterial Type Strains, Phase II (KMG-II): from individual species to whole genera.</title>
        <authorList>
            <person name="Goeker M."/>
        </authorList>
    </citation>
    <scope>NUCLEOTIDE SEQUENCE [LARGE SCALE GENOMIC DNA]</scope>
    <source>
        <strain evidence="1 2">DSM 17586</strain>
    </source>
</reference>
<dbReference type="Pfam" id="PF09523">
    <property type="entry name" value="DUF2390"/>
    <property type="match status" value="1"/>
</dbReference>
<dbReference type="NCBIfam" id="TIGR02444">
    <property type="entry name" value="TIGR02444 family protein"/>
    <property type="match status" value="1"/>
</dbReference>
<dbReference type="OrthoDB" id="5795846at2"/>
<dbReference type="EMBL" id="PYGI01000008">
    <property type="protein sequence ID" value="PSL14415.1"/>
    <property type="molecule type" value="Genomic_DNA"/>
</dbReference>
<dbReference type="AlphaFoldDB" id="A0A2P8EYA6"/>